<dbReference type="PIRSF" id="PIRSF000390">
    <property type="entry name" value="PLP_StrS"/>
    <property type="match status" value="1"/>
</dbReference>
<evidence type="ECO:0000256" key="3">
    <source>
        <dbReference type="ARBA" id="ARBA00022679"/>
    </source>
</evidence>
<dbReference type="Gene3D" id="3.90.1150.10">
    <property type="entry name" value="Aspartate Aminotransferase, domain 1"/>
    <property type="match status" value="1"/>
</dbReference>
<evidence type="ECO:0000256" key="4">
    <source>
        <dbReference type="ARBA" id="ARBA00022898"/>
    </source>
</evidence>
<evidence type="ECO:0000256" key="2">
    <source>
        <dbReference type="ARBA" id="ARBA00022576"/>
    </source>
</evidence>
<dbReference type="RefSeq" id="WP_163952125.1">
    <property type="nucleotide sequence ID" value="NZ_JAAIKC010000011.1"/>
</dbReference>
<reference evidence="9" key="1">
    <citation type="submission" date="2020-02" db="EMBL/GenBank/DDBJ databases">
        <authorList>
            <person name="Shen X.-R."/>
            <person name="Zhang Y.-X."/>
        </authorList>
    </citation>
    <scope>NUCLEOTIDE SEQUENCE</scope>
    <source>
        <strain evidence="9">SYP-B3998</strain>
    </source>
</reference>
<dbReference type="Gene3D" id="3.40.640.10">
    <property type="entry name" value="Type I PLP-dependent aspartate aminotransferase-like (Major domain)"/>
    <property type="match status" value="1"/>
</dbReference>
<dbReference type="EMBL" id="JAAIKC010000011">
    <property type="protein sequence ID" value="NEW08846.1"/>
    <property type="molecule type" value="Genomic_DNA"/>
</dbReference>
<evidence type="ECO:0000256" key="7">
    <source>
        <dbReference type="PIRSR" id="PIRSR000390-2"/>
    </source>
</evidence>
<comment type="similarity">
    <text evidence="5 8">Belongs to the DegT/DnrJ/EryC1 family.</text>
</comment>
<dbReference type="InterPro" id="IPR026385">
    <property type="entry name" value="LegC-like"/>
</dbReference>
<feature type="modified residue" description="N6-(pyridoxal phosphate)lysine" evidence="7">
    <location>
        <position position="217"/>
    </location>
</feature>
<dbReference type="InterPro" id="IPR015424">
    <property type="entry name" value="PyrdxlP-dep_Trfase"/>
</dbReference>
<dbReference type="AlphaFoldDB" id="A0A6G4A2X7"/>
<dbReference type="Pfam" id="PF01041">
    <property type="entry name" value="DegT_DnrJ_EryC1"/>
    <property type="match status" value="1"/>
</dbReference>
<accession>A0A6G4A2X7</accession>
<evidence type="ECO:0000256" key="8">
    <source>
        <dbReference type="RuleBase" id="RU004508"/>
    </source>
</evidence>
<feature type="active site" description="Proton acceptor" evidence="6">
    <location>
        <position position="217"/>
    </location>
</feature>
<dbReference type="NCBIfam" id="TIGR04181">
    <property type="entry name" value="NHT_00031"/>
    <property type="match status" value="1"/>
</dbReference>
<dbReference type="InterPro" id="IPR015421">
    <property type="entry name" value="PyrdxlP-dep_Trfase_major"/>
</dbReference>
<organism evidence="9">
    <name type="scientific">Paenibacillus sp. SYP-B3998</name>
    <dbReference type="NCBI Taxonomy" id="2678564"/>
    <lineage>
        <taxon>Bacteria</taxon>
        <taxon>Bacillati</taxon>
        <taxon>Bacillota</taxon>
        <taxon>Bacilli</taxon>
        <taxon>Bacillales</taxon>
        <taxon>Paenibacillaceae</taxon>
        <taxon>Paenibacillus</taxon>
    </lineage>
</organism>
<dbReference type="PANTHER" id="PTHR30244">
    <property type="entry name" value="TRANSAMINASE"/>
    <property type="match status" value="1"/>
</dbReference>
<evidence type="ECO:0000256" key="5">
    <source>
        <dbReference type="ARBA" id="ARBA00037999"/>
    </source>
</evidence>
<dbReference type="GO" id="GO:0008483">
    <property type="term" value="F:transaminase activity"/>
    <property type="evidence" value="ECO:0007669"/>
    <property type="project" value="UniProtKB-KW"/>
</dbReference>
<proteinExistence type="inferred from homology"/>
<comment type="cofactor">
    <cofactor evidence="1">
        <name>pyridoxal 5'-phosphate</name>
        <dbReference type="ChEBI" id="CHEBI:597326"/>
    </cofactor>
</comment>
<comment type="caution">
    <text evidence="9">The sequence shown here is derived from an EMBL/GenBank/DDBJ whole genome shotgun (WGS) entry which is preliminary data.</text>
</comment>
<evidence type="ECO:0000256" key="6">
    <source>
        <dbReference type="PIRSR" id="PIRSR000390-1"/>
    </source>
</evidence>
<protein>
    <submittedName>
        <fullName evidence="9">LegC family aminotransferase</fullName>
    </submittedName>
</protein>
<keyword evidence="4 7" id="KW-0663">Pyridoxal phosphate</keyword>
<dbReference type="InterPro" id="IPR015422">
    <property type="entry name" value="PyrdxlP-dep_Trfase_small"/>
</dbReference>
<gene>
    <name evidence="9" type="ORF">GK047_22880</name>
</gene>
<dbReference type="GO" id="GO:0030170">
    <property type="term" value="F:pyridoxal phosphate binding"/>
    <property type="evidence" value="ECO:0007669"/>
    <property type="project" value="TreeGrafter"/>
</dbReference>
<evidence type="ECO:0000256" key="1">
    <source>
        <dbReference type="ARBA" id="ARBA00001933"/>
    </source>
</evidence>
<dbReference type="PANTHER" id="PTHR30244:SF30">
    <property type="entry name" value="BLR5990 PROTEIN"/>
    <property type="match status" value="1"/>
</dbReference>
<dbReference type="FunFam" id="3.40.640.10:FF:000090">
    <property type="entry name" value="Pyridoxal phosphate-dependent aminotransferase"/>
    <property type="match status" value="1"/>
</dbReference>
<keyword evidence="2 9" id="KW-0032">Aminotransferase</keyword>
<sequence>MTKQWQEITHNIKAIYGNKDIVLLHEPTFSETEIEYVTDCIRTGWVSSVGKYVDEFEKRLAEYTGVKRAVAVVNGTAALHIALKIAGVQANDEVFMPALTFIATANAVSYLQALPHFVDVTEQTMGIDPVKLEEHIREIGEINNGHLINKWTGRIIRAIVPMHTFGHPVDIDALIDICKRYNLVLVEDAAESLGSYYKGKHTGGFGLVGALSFNGNKIMTTGGGGAILTNDEQLADYAKYITTTAKIPHRWEYRHDEIGFNYRMPNINAALGCAQIEKMNDFLTEKRQLTQKYQTLFEQIDGVDLFIEPTFGTSNYWLQTIILDLDKHNRDDVLDVLNKNGTMARPIWTPMDELIPYMDCPKGDLSVTYELNKRVINIPSTPIRVGKSTHE</sequence>
<keyword evidence="3 9" id="KW-0808">Transferase</keyword>
<dbReference type="SUPFAM" id="SSF53383">
    <property type="entry name" value="PLP-dependent transferases"/>
    <property type="match status" value="1"/>
</dbReference>
<name>A0A6G4A2X7_9BACL</name>
<dbReference type="GO" id="GO:0000271">
    <property type="term" value="P:polysaccharide biosynthetic process"/>
    <property type="evidence" value="ECO:0007669"/>
    <property type="project" value="TreeGrafter"/>
</dbReference>
<evidence type="ECO:0000313" key="9">
    <source>
        <dbReference type="EMBL" id="NEW08846.1"/>
    </source>
</evidence>
<dbReference type="InterPro" id="IPR000653">
    <property type="entry name" value="DegT/StrS_aminotransferase"/>
</dbReference>
<dbReference type="CDD" id="cd00616">
    <property type="entry name" value="AHBA_syn"/>
    <property type="match status" value="1"/>
</dbReference>